<protein>
    <recommendedName>
        <fullName evidence="8">Angiotensin-converting enzyme</fullName>
        <ecNumber evidence="8">3.4.-.-</ecNumber>
    </recommendedName>
</protein>
<evidence type="ECO:0000256" key="4">
    <source>
        <dbReference type="ARBA" id="ARBA00023157"/>
    </source>
</evidence>
<dbReference type="SUPFAM" id="SSF55486">
    <property type="entry name" value="Metalloproteases ('zincins'), catalytic domain"/>
    <property type="match status" value="1"/>
</dbReference>
<dbReference type="HOGENOM" id="CLU_1017525_0_0_1"/>
<keyword evidence="3" id="KW-0732">Signal</keyword>
<dbReference type="OMA" id="TTYHEMA"/>
<evidence type="ECO:0000256" key="6">
    <source>
        <dbReference type="PIRSR" id="PIRSR601548-2"/>
    </source>
</evidence>
<dbReference type="GeneTree" id="ENSGT00940000163600"/>
<dbReference type="EC" id="3.4.-.-" evidence="8"/>
<comment type="similarity">
    <text evidence="2 7 8">Belongs to the peptidase M2 family.</text>
</comment>
<evidence type="ECO:0000256" key="3">
    <source>
        <dbReference type="ARBA" id="ARBA00022729"/>
    </source>
</evidence>
<dbReference type="Pfam" id="PF01401">
    <property type="entry name" value="Peptidase_M2"/>
    <property type="match status" value="1"/>
</dbReference>
<name>H2YVS7_CIOSA</name>
<feature type="binding site" evidence="6">
    <location>
        <position position="146"/>
    </location>
    <ligand>
        <name>chloride</name>
        <dbReference type="ChEBI" id="CHEBI:17996"/>
        <label>1</label>
    </ligand>
</feature>
<dbReference type="GO" id="GO:0006508">
    <property type="term" value="P:proteolysis"/>
    <property type="evidence" value="ECO:0007669"/>
    <property type="project" value="UniProtKB-KW"/>
</dbReference>
<dbReference type="AlphaFoldDB" id="H2YVS7"/>
<dbReference type="STRING" id="51511.ENSCSAVP00000009438"/>
<evidence type="ECO:0000256" key="1">
    <source>
        <dbReference type="ARBA" id="ARBA00001923"/>
    </source>
</evidence>
<dbReference type="PANTHER" id="PTHR10514:SF27">
    <property type="entry name" value="ANGIOTENSIN-CONVERTING ENZYME"/>
    <property type="match status" value="1"/>
</dbReference>
<evidence type="ECO:0000313" key="9">
    <source>
        <dbReference type="Ensembl" id="ENSCSAVP00000009438.1"/>
    </source>
</evidence>
<keyword evidence="8" id="KW-0479">Metal-binding</keyword>
<keyword evidence="8" id="KW-0482">Metalloprotease</keyword>
<evidence type="ECO:0000256" key="7">
    <source>
        <dbReference type="PROSITE-ProRule" id="PRU01355"/>
    </source>
</evidence>
<proteinExistence type="inferred from homology"/>
<dbReference type="eggNOG" id="KOG3690">
    <property type="taxonomic scope" value="Eukaryota"/>
</dbReference>
<evidence type="ECO:0000256" key="5">
    <source>
        <dbReference type="ARBA" id="ARBA00023180"/>
    </source>
</evidence>
<dbReference type="GO" id="GO:0008241">
    <property type="term" value="F:peptidyl-dipeptidase activity"/>
    <property type="evidence" value="ECO:0007669"/>
    <property type="project" value="UniProtKB-EC"/>
</dbReference>
<reference evidence="9" key="3">
    <citation type="submission" date="2025-09" db="UniProtKB">
        <authorList>
            <consortium name="Ensembl"/>
        </authorList>
    </citation>
    <scope>IDENTIFICATION</scope>
</reference>
<dbReference type="PROSITE" id="PS52011">
    <property type="entry name" value="PEPTIDASE_M2"/>
    <property type="match status" value="1"/>
</dbReference>
<dbReference type="PANTHER" id="PTHR10514">
    <property type="entry name" value="ANGIOTENSIN-CONVERTING ENZYME"/>
    <property type="match status" value="1"/>
</dbReference>
<comment type="cofactor">
    <cofactor evidence="8">
        <name>Zn(2+)</name>
        <dbReference type="ChEBI" id="CHEBI:29105"/>
    </cofactor>
    <text evidence="8">Binds 1 zinc ion per subunit.</text>
</comment>
<evidence type="ECO:0000256" key="2">
    <source>
        <dbReference type="ARBA" id="ARBA00008139"/>
    </source>
</evidence>
<organism evidence="9 10">
    <name type="scientific">Ciona savignyi</name>
    <name type="common">Pacific transparent sea squirt</name>
    <dbReference type="NCBI Taxonomy" id="51511"/>
    <lineage>
        <taxon>Eukaryota</taxon>
        <taxon>Metazoa</taxon>
        <taxon>Chordata</taxon>
        <taxon>Tunicata</taxon>
        <taxon>Ascidiacea</taxon>
        <taxon>Phlebobranchia</taxon>
        <taxon>Cionidae</taxon>
        <taxon>Ciona</taxon>
    </lineage>
</organism>
<dbReference type="GO" id="GO:0046872">
    <property type="term" value="F:metal ion binding"/>
    <property type="evidence" value="ECO:0007669"/>
    <property type="project" value="UniProtKB-KW"/>
</dbReference>
<dbReference type="PRINTS" id="PR00791">
    <property type="entry name" value="PEPDIPTASEA"/>
</dbReference>
<evidence type="ECO:0000256" key="8">
    <source>
        <dbReference type="RuleBase" id="RU361144"/>
    </source>
</evidence>
<accession>H2YVS7</accession>
<comment type="cofactor">
    <cofactor evidence="1">
        <name>chloride</name>
        <dbReference type="ChEBI" id="CHEBI:17996"/>
    </cofactor>
</comment>
<sequence>MNAENLISAAFTKQYGEKAKTLFPDTSLITDEAAKRQIESIKILSTANLDEQKQNQYNDLTAGMEATYSTATAQMPDGRLLPLDPDLTALMATSRDYNELKWAWKGWYEAAGRPSRESYEQFVALSNEASAADGFADTGEYWRSWYEMDGKLEETVDALWVELEPLYGQLHAYVRRKLYENYGPNFINLKAPIPAHLLGNMWAQQWGNIFSLVEPYQGKAGVDATPAMLEQNYDAMKMFKTSEEFFTSLGLDPMTNDFWAKTMFVKPPDRDVVC</sequence>
<dbReference type="InParanoid" id="H2YVS7"/>
<evidence type="ECO:0000313" key="10">
    <source>
        <dbReference type="Proteomes" id="UP000007875"/>
    </source>
</evidence>
<keyword evidence="8" id="KW-0378">Hydrolase</keyword>
<dbReference type="Proteomes" id="UP000007875">
    <property type="component" value="Unassembled WGS sequence"/>
</dbReference>
<dbReference type="GO" id="GO:0008237">
    <property type="term" value="F:metallopeptidase activity"/>
    <property type="evidence" value="ECO:0007669"/>
    <property type="project" value="UniProtKB-KW"/>
</dbReference>
<reference evidence="9" key="2">
    <citation type="submission" date="2025-08" db="UniProtKB">
        <authorList>
            <consortium name="Ensembl"/>
        </authorList>
    </citation>
    <scope>IDENTIFICATION</scope>
</reference>
<keyword evidence="4" id="KW-1015">Disulfide bond</keyword>
<keyword evidence="8" id="KW-0862">Zinc</keyword>
<dbReference type="InterPro" id="IPR001548">
    <property type="entry name" value="Peptidase_M2"/>
</dbReference>
<keyword evidence="8" id="KW-0121">Carboxypeptidase</keyword>
<dbReference type="GO" id="GO:0004180">
    <property type="term" value="F:carboxypeptidase activity"/>
    <property type="evidence" value="ECO:0007669"/>
    <property type="project" value="UniProtKB-KW"/>
</dbReference>
<reference evidence="10" key="1">
    <citation type="submission" date="2003-08" db="EMBL/GenBank/DDBJ databases">
        <authorList>
            <person name="Birren B."/>
            <person name="Nusbaum C."/>
            <person name="Abebe A."/>
            <person name="Abouelleil A."/>
            <person name="Adekoya E."/>
            <person name="Ait-zahra M."/>
            <person name="Allen N."/>
            <person name="Allen T."/>
            <person name="An P."/>
            <person name="Anderson M."/>
            <person name="Anderson S."/>
            <person name="Arachchi H."/>
            <person name="Armbruster J."/>
            <person name="Bachantsang P."/>
            <person name="Baldwin J."/>
            <person name="Barry A."/>
            <person name="Bayul T."/>
            <person name="Blitshsteyn B."/>
            <person name="Bloom T."/>
            <person name="Blye J."/>
            <person name="Boguslavskiy L."/>
            <person name="Borowsky M."/>
            <person name="Boukhgalter B."/>
            <person name="Brunache A."/>
            <person name="Butler J."/>
            <person name="Calixte N."/>
            <person name="Calvo S."/>
            <person name="Camarata J."/>
            <person name="Campo K."/>
            <person name="Chang J."/>
            <person name="Cheshatsang Y."/>
            <person name="Citroen M."/>
            <person name="Collymore A."/>
            <person name="Considine T."/>
            <person name="Cook A."/>
            <person name="Cooke P."/>
            <person name="Corum B."/>
            <person name="Cuomo C."/>
            <person name="David R."/>
            <person name="Dawoe T."/>
            <person name="Degray S."/>
            <person name="Dodge S."/>
            <person name="Dooley K."/>
            <person name="Dorje P."/>
            <person name="Dorjee K."/>
            <person name="Dorris L."/>
            <person name="Duffey N."/>
            <person name="Dupes A."/>
            <person name="Elkins T."/>
            <person name="Engels R."/>
            <person name="Erickson J."/>
            <person name="Farina A."/>
            <person name="Faro S."/>
            <person name="Ferreira P."/>
            <person name="Fischer H."/>
            <person name="Fitzgerald M."/>
            <person name="Foley K."/>
            <person name="Gage D."/>
            <person name="Galagan J."/>
            <person name="Gearin G."/>
            <person name="Gnerre S."/>
            <person name="Gnirke A."/>
            <person name="Goyette A."/>
            <person name="Graham J."/>
            <person name="Grandbois E."/>
            <person name="Gyaltsen K."/>
            <person name="Hafez N."/>
            <person name="Hagopian D."/>
            <person name="Hagos B."/>
            <person name="Hall J."/>
            <person name="Hatcher B."/>
            <person name="Heller A."/>
            <person name="Higgins H."/>
            <person name="Honan T."/>
            <person name="Horn A."/>
            <person name="Houde N."/>
            <person name="Hughes L."/>
            <person name="Hulme W."/>
            <person name="Husby E."/>
            <person name="Iliev I."/>
            <person name="Jaffe D."/>
            <person name="Jones C."/>
            <person name="Kamal M."/>
            <person name="Kamat A."/>
            <person name="Kamvysselis M."/>
            <person name="Karlsson E."/>
            <person name="Kells C."/>
            <person name="Kieu A."/>
            <person name="Kisner P."/>
            <person name="Kodira C."/>
            <person name="Kulbokas E."/>
            <person name="Labutti K."/>
            <person name="Lama D."/>
            <person name="Landers T."/>
            <person name="Leger J."/>
            <person name="Levine S."/>
            <person name="Lewis D."/>
            <person name="Lewis T."/>
            <person name="Lindblad-toh K."/>
            <person name="Liu X."/>
            <person name="Lokyitsang T."/>
            <person name="Lokyitsang Y."/>
            <person name="Lucien O."/>
            <person name="Lui A."/>
            <person name="Ma L.J."/>
            <person name="Mabbitt R."/>
            <person name="Macdonald J."/>
            <person name="Maclean C."/>
            <person name="Major J."/>
            <person name="Manning J."/>
            <person name="Marabella R."/>
            <person name="Maru K."/>
            <person name="Matthews C."/>
            <person name="Mauceli E."/>
            <person name="Mccarthy M."/>
            <person name="Mcdonough S."/>
            <person name="Mcghee T."/>
            <person name="Meldrim J."/>
            <person name="Meneus L."/>
            <person name="Mesirov J."/>
            <person name="Mihalev A."/>
            <person name="Mihova T."/>
            <person name="Mikkelsen T."/>
            <person name="Mlenga V."/>
            <person name="Moru K."/>
            <person name="Mozes J."/>
            <person name="Mulrain L."/>
            <person name="Munson G."/>
            <person name="Naylor J."/>
            <person name="Newes C."/>
            <person name="Nguyen C."/>
            <person name="Nguyen N."/>
            <person name="Nguyen T."/>
            <person name="Nicol R."/>
            <person name="Nielsen C."/>
            <person name="Nizzari M."/>
            <person name="Norbu C."/>
            <person name="Norbu N."/>
            <person name="O'donnell P."/>
            <person name="Okoawo O."/>
            <person name="O'leary S."/>
            <person name="Omotosho B."/>
            <person name="O'neill K."/>
            <person name="Osman S."/>
            <person name="Parker S."/>
            <person name="Perrin D."/>
            <person name="Phunkhang P."/>
            <person name="Piqani B."/>
            <person name="Purcell S."/>
            <person name="Rachupka T."/>
            <person name="Ramasamy U."/>
            <person name="Rameau R."/>
            <person name="Ray V."/>
            <person name="Raymond C."/>
            <person name="Retta R."/>
            <person name="Richardson S."/>
            <person name="Rise C."/>
            <person name="Rodriguez J."/>
            <person name="Rogers J."/>
            <person name="Rogov P."/>
            <person name="Rutman M."/>
            <person name="Schupbach R."/>
            <person name="Seaman C."/>
            <person name="Settipalli S."/>
            <person name="Sharpe T."/>
            <person name="Sheridan J."/>
            <person name="Sherpa N."/>
            <person name="Shi J."/>
            <person name="Smirnov S."/>
            <person name="Smith C."/>
            <person name="Sougnez C."/>
            <person name="Spencer B."/>
            <person name="Stalker J."/>
            <person name="Stange-thomann N."/>
            <person name="Stavropoulos S."/>
            <person name="Stetson K."/>
            <person name="Stone C."/>
            <person name="Stone S."/>
            <person name="Stubbs M."/>
            <person name="Talamas J."/>
            <person name="Tchuinga P."/>
            <person name="Tenzing P."/>
            <person name="Tesfaye S."/>
            <person name="Theodore J."/>
            <person name="Thoulutsang Y."/>
            <person name="Topham K."/>
            <person name="Towey S."/>
            <person name="Tsamla T."/>
            <person name="Tsomo N."/>
            <person name="Vallee D."/>
            <person name="Vassiliev H."/>
            <person name="Venkataraman V."/>
            <person name="Vinson J."/>
            <person name="Vo A."/>
            <person name="Wade C."/>
            <person name="Wang S."/>
            <person name="Wangchuk T."/>
            <person name="Wangdi T."/>
            <person name="Whittaker C."/>
            <person name="Wilkinson J."/>
            <person name="Wu Y."/>
            <person name="Wyman D."/>
            <person name="Yadav S."/>
            <person name="Yang S."/>
            <person name="Yang X."/>
            <person name="Yeager S."/>
            <person name="Yee E."/>
            <person name="Young G."/>
            <person name="Zainoun J."/>
            <person name="Zembeck L."/>
            <person name="Zimmer A."/>
            <person name="Zody M."/>
            <person name="Lander E."/>
        </authorList>
    </citation>
    <scope>NUCLEOTIDE SEQUENCE [LARGE SCALE GENOMIC DNA]</scope>
</reference>
<comment type="caution">
    <text evidence="7">Lacks conserved residue(s) required for the propagation of feature annotation.</text>
</comment>
<keyword evidence="5 8" id="KW-0325">Glycoprotein</keyword>
<keyword evidence="8" id="KW-0645">Protease</keyword>
<dbReference type="Ensembl" id="ENSCSAVT00000009555.1">
    <property type="protein sequence ID" value="ENSCSAVP00000009438.1"/>
    <property type="gene ID" value="ENSCSAVG00000005557.1"/>
</dbReference>
<dbReference type="GO" id="GO:0005886">
    <property type="term" value="C:plasma membrane"/>
    <property type="evidence" value="ECO:0007669"/>
    <property type="project" value="TreeGrafter"/>
</dbReference>
<keyword evidence="10" id="KW-1185">Reference proteome</keyword>